<evidence type="ECO:0000313" key="2">
    <source>
        <dbReference type="EMBL" id="NED99701.1"/>
    </source>
</evidence>
<dbReference type="PROSITE" id="PS51318">
    <property type="entry name" value="TAT"/>
    <property type="match status" value="1"/>
</dbReference>
<evidence type="ECO:0000313" key="3">
    <source>
        <dbReference type="Proteomes" id="UP000475214"/>
    </source>
</evidence>
<dbReference type="EMBL" id="JAAGOA010000003">
    <property type="protein sequence ID" value="NED99701.1"/>
    <property type="molecule type" value="Genomic_DNA"/>
</dbReference>
<sequence>MSREDAMHGDGLDRRSLLRAGGLTVAAGFLAPISHALPAHAADDGEPELGTMAVCAGNPYVSRAWVGESGWDLRHRTGWNGQLGVHGGRHSEQFNATFHDRCNTWLQNLDAIARISRPSTSTSWGIQWLGDIGAGVCKTGQHGTGRALDISRVQWDGGYVDLNKHWRGPETRVVKRRYLAVVASCRRYFRNVFTAWYDTDGSHVNHVHVDDGGNNSGGTNIRTGHKGDTTIVQAAARYLGVNSDIVLDGIWGPITQSAYNTLMSRFKMTTGSGGCQTYNPLSSTADMKVFLRYVIRNAIADQNAGYYHAPTTDC</sequence>
<dbReference type="AlphaFoldDB" id="A0A6L9S5D3"/>
<dbReference type="Proteomes" id="UP000475214">
    <property type="component" value="Unassembled WGS sequence"/>
</dbReference>
<dbReference type="InterPro" id="IPR006311">
    <property type="entry name" value="TAT_signal"/>
</dbReference>
<proteinExistence type="predicted"/>
<dbReference type="RefSeq" id="WP_163734059.1">
    <property type="nucleotide sequence ID" value="NZ_JAAGOA010000003.1"/>
</dbReference>
<dbReference type="InterPro" id="IPR009683">
    <property type="entry name" value="Extensin-like_C"/>
</dbReference>
<organism evidence="2 3">
    <name type="scientific">Phytoactinopolyspora halotolerans</name>
    <dbReference type="NCBI Taxonomy" id="1981512"/>
    <lineage>
        <taxon>Bacteria</taxon>
        <taxon>Bacillati</taxon>
        <taxon>Actinomycetota</taxon>
        <taxon>Actinomycetes</taxon>
        <taxon>Jiangellales</taxon>
        <taxon>Jiangellaceae</taxon>
        <taxon>Phytoactinopolyspora</taxon>
    </lineage>
</organism>
<gene>
    <name evidence="2" type="ORF">G1H10_05930</name>
</gene>
<keyword evidence="3" id="KW-1185">Reference proteome</keyword>
<evidence type="ECO:0000259" key="1">
    <source>
        <dbReference type="Pfam" id="PF06904"/>
    </source>
</evidence>
<reference evidence="2 3" key="1">
    <citation type="submission" date="2020-02" db="EMBL/GenBank/DDBJ databases">
        <authorList>
            <person name="Li X.-J."/>
            <person name="Han X.-M."/>
        </authorList>
    </citation>
    <scope>NUCLEOTIDE SEQUENCE [LARGE SCALE GENOMIC DNA]</scope>
    <source>
        <strain evidence="2 3">CCTCC AB 2017055</strain>
    </source>
</reference>
<accession>A0A6L9S5D3</accession>
<comment type="caution">
    <text evidence="2">The sequence shown here is derived from an EMBL/GenBank/DDBJ whole genome shotgun (WGS) entry which is preliminary data.</text>
</comment>
<feature type="domain" description="Extensin-like C-terminal" evidence="1">
    <location>
        <begin position="138"/>
        <end position="211"/>
    </location>
</feature>
<protein>
    <submittedName>
        <fullName evidence="2">Extensin family protein</fullName>
    </submittedName>
</protein>
<name>A0A6L9S5D3_9ACTN</name>
<dbReference type="Pfam" id="PF06904">
    <property type="entry name" value="Extensin-like_C"/>
    <property type="match status" value="1"/>
</dbReference>